<dbReference type="AlphaFoldDB" id="A0A7T4N3B9"/>
<reference evidence="1 2" key="1">
    <citation type="submission" date="2020-12" db="EMBL/GenBank/DDBJ databases">
        <title>FDA dAtabase for Regulatory Grade micrObial Sequences (FDA-ARGOS): Supporting development and validation of Infectious Disease Dx tests.</title>
        <authorList>
            <person name="Nelson B."/>
            <person name="Plummer A."/>
            <person name="Tallon L."/>
            <person name="Sadzewicz L."/>
            <person name="Zhao X."/>
            <person name="Boylan J."/>
            <person name="Ott S."/>
            <person name="Bowen H."/>
            <person name="Vavikolanu K."/>
            <person name="Mehta A."/>
            <person name="Aluvathingal J."/>
            <person name="Nadendla S."/>
            <person name="Myers T."/>
            <person name="Yan Y."/>
            <person name="Sichtig H."/>
        </authorList>
    </citation>
    <scope>NUCLEOTIDE SEQUENCE [LARGE SCALE GENOMIC DNA]</scope>
    <source>
        <strain evidence="1 2">FDAARGOS_1049</strain>
    </source>
</reference>
<dbReference type="Pfam" id="PF09669">
    <property type="entry name" value="Phage_pRha"/>
    <property type="match status" value="1"/>
</dbReference>
<protein>
    <submittedName>
        <fullName evidence="1">Rha family transcriptional regulator</fullName>
    </submittedName>
</protein>
<dbReference type="KEGG" id="pgis:I6I06_03145"/>
<proteinExistence type="predicted"/>
<sequence length="160" mass="17952">MVDEQEGDAPRHDRAPCCAWRDRISCIAGNPHRDETATMSSREIAELLRRGPDDAPRHDSVMRTIERLGTRGVITLPPMVEVSNPGPGPKTISVYRVNKRDSYVIVAQLSPEFTARLVDRWQELEAKQLATPQLTRNATLIEITFSASVNPRIGCLEHVR</sequence>
<dbReference type="EMBL" id="CP066075">
    <property type="protein sequence ID" value="QQC64492.1"/>
    <property type="molecule type" value="Genomic_DNA"/>
</dbReference>
<accession>A0A7T4N3B9</accession>
<evidence type="ECO:0000313" key="1">
    <source>
        <dbReference type="EMBL" id="QQC64492.1"/>
    </source>
</evidence>
<dbReference type="InterPro" id="IPR014054">
    <property type="entry name" value="Phage_regulatory_Rha"/>
</dbReference>
<organism evidence="1 2">
    <name type="scientific">Paraburkholderia ginsengisoli</name>
    <dbReference type="NCBI Taxonomy" id="311231"/>
    <lineage>
        <taxon>Bacteria</taxon>
        <taxon>Pseudomonadati</taxon>
        <taxon>Pseudomonadota</taxon>
        <taxon>Betaproteobacteria</taxon>
        <taxon>Burkholderiales</taxon>
        <taxon>Burkholderiaceae</taxon>
        <taxon>Paraburkholderia</taxon>
    </lineage>
</organism>
<dbReference type="Proteomes" id="UP000595610">
    <property type="component" value="Chromosome 1"/>
</dbReference>
<keyword evidence="2" id="KW-1185">Reference proteome</keyword>
<gene>
    <name evidence="1" type="ORF">I6I06_03145</name>
</gene>
<evidence type="ECO:0000313" key="2">
    <source>
        <dbReference type="Proteomes" id="UP000595610"/>
    </source>
</evidence>
<dbReference type="RefSeq" id="WP_198488108.1">
    <property type="nucleotide sequence ID" value="NZ_CP066075.1"/>
</dbReference>
<name>A0A7T4N3B9_9BURK</name>